<sequence>MMISPQEMSGDCSLALLQQLLIFAMILSFITIIVLLLLVHKVLRVRMPRIHTPLTLLYSFKWPSWARPPAAAWCSLLTMPPEPPGWIPVLGHLPLMGGLSYRSLAQVAKRHELSLITLWLGSVPTVVASTSQTAKLVLGNHDMAFASRPPSAMGTYLGFGNRSIATSPPSEYWRRMQKLCIRHLLSAQAIESFRDVRRISVQQILNFLSENRGHAVQLRDKLLDATLDVASTMIVSEPISELYPKAAQFIVHMLNLAGSSDVGHFVPWLAPFDFGSKRRELKRVGHCWSSMLQCFIDRRRQSAGLSSTSCSGQSQDLLAALICAEDLTDDMRNAIIADMLLGASETIVSTVEWAMAELLQHPDIMVILKDELGRIVGLGRLLAEDDLPQLKFLSAVVKETMRLHPVSPFLIPHESSEACEINGYSIPPKTRLFVNVWAIGRDEGIWESPHVFRPSRFL</sequence>
<dbReference type="InterPro" id="IPR036396">
    <property type="entry name" value="Cyt_P450_sf"/>
</dbReference>
<dbReference type="GO" id="GO:0020037">
    <property type="term" value="F:heme binding"/>
    <property type="evidence" value="ECO:0007669"/>
    <property type="project" value="InterPro"/>
</dbReference>
<gene>
    <name evidence="7" type="ORF">KP509_21G086800</name>
</gene>
<dbReference type="GO" id="GO:0004497">
    <property type="term" value="F:monooxygenase activity"/>
    <property type="evidence" value="ECO:0007669"/>
    <property type="project" value="InterPro"/>
</dbReference>
<keyword evidence="6" id="KW-1133">Transmembrane helix</keyword>
<dbReference type="PANTHER" id="PTHR47944">
    <property type="entry name" value="CYTOCHROME P450 98A9"/>
    <property type="match status" value="1"/>
</dbReference>
<feature type="transmembrane region" description="Helical" evidence="6">
    <location>
        <begin position="20"/>
        <end position="39"/>
    </location>
</feature>
<evidence type="ECO:0000256" key="3">
    <source>
        <dbReference type="ARBA" id="ARBA00022723"/>
    </source>
</evidence>
<dbReference type="Gene3D" id="1.10.630.10">
    <property type="entry name" value="Cytochrome P450"/>
    <property type="match status" value="1"/>
</dbReference>
<comment type="similarity">
    <text evidence="1">Belongs to the cytochrome P450 family.</text>
</comment>
<dbReference type="GO" id="GO:0044550">
    <property type="term" value="P:secondary metabolite biosynthetic process"/>
    <property type="evidence" value="ECO:0007669"/>
    <property type="project" value="UniProtKB-ARBA"/>
</dbReference>
<keyword evidence="2" id="KW-0349">Heme</keyword>
<accession>A0A8T2SFK8</accession>
<evidence type="ECO:0000256" key="4">
    <source>
        <dbReference type="ARBA" id="ARBA00023002"/>
    </source>
</evidence>
<keyword evidence="4" id="KW-0560">Oxidoreductase</keyword>
<dbReference type="PANTHER" id="PTHR47944:SF4">
    <property type="entry name" value="OS09G0441700 PROTEIN"/>
    <property type="match status" value="1"/>
</dbReference>
<evidence type="ECO:0000256" key="5">
    <source>
        <dbReference type="ARBA" id="ARBA00023004"/>
    </source>
</evidence>
<dbReference type="GO" id="GO:0005506">
    <property type="term" value="F:iron ion binding"/>
    <property type="evidence" value="ECO:0007669"/>
    <property type="project" value="InterPro"/>
</dbReference>
<dbReference type="Pfam" id="PF00067">
    <property type="entry name" value="p450"/>
    <property type="match status" value="1"/>
</dbReference>
<keyword evidence="3" id="KW-0479">Metal-binding</keyword>
<keyword evidence="6" id="KW-0812">Transmembrane</keyword>
<comment type="caution">
    <text evidence="7">The sequence shown here is derived from an EMBL/GenBank/DDBJ whole genome shotgun (WGS) entry which is preliminary data.</text>
</comment>
<evidence type="ECO:0000256" key="1">
    <source>
        <dbReference type="ARBA" id="ARBA00010617"/>
    </source>
</evidence>
<dbReference type="InterPro" id="IPR002401">
    <property type="entry name" value="Cyt_P450_E_grp-I"/>
</dbReference>
<name>A0A8T2SFK8_CERRI</name>
<reference evidence="7" key="1">
    <citation type="submission" date="2021-08" db="EMBL/GenBank/DDBJ databases">
        <title>WGS assembly of Ceratopteris richardii.</title>
        <authorList>
            <person name="Marchant D.B."/>
            <person name="Chen G."/>
            <person name="Jenkins J."/>
            <person name="Shu S."/>
            <person name="Leebens-Mack J."/>
            <person name="Grimwood J."/>
            <person name="Schmutz J."/>
            <person name="Soltis P."/>
            <person name="Soltis D."/>
            <person name="Chen Z.-H."/>
        </authorList>
    </citation>
    <scope>NUCLEOTIDE SEQUENCE</scope>
    <source>
        <strain evidence="7">Whitten #5841</strain>
        <tissue evidence="7">Leaf</tissue>
    </source>
</reference>
<dbReference type="InterPro" id="IPR001128">
    <property type="entry name" value="Cyt_P450"/>
</dbReference>
<dbReference type="Proteomes" id="UP000825935">
    <property type="component" value="Chromosome 21"/>
</dbReference>
<protein>
    <recommendedName>
        <fullName evidence="9">Cytochrome P450</fullName>
    </recommendedName>
</protein>
<keyword evidence="6" id="KW-0472">Membrane</keyword>
<dbReference type="EMBL" id="CM035426">
    <property type="protein sequence ID" value="KAH7316292.1"/>
    <property type="molecule type" value="Genomic_DNA"/>
</dbReference>
<evidence type="ECO:0000256" key="6">
    <source>
        <dbReference type="SAM" id="Phobius"/>
    </source>
</evidence>
<evidence type="ECO:0000256" key="2">
    <source>
        <dbReference type="ARBA" id="ARBA00022617"/>
    </source>
</evidence>
<keyword evidence="5" id="KW-0408">Iron</keyword>
<keyword evidence="8" id="KW-1185">Reference proteome</keyword>
<dbReference type="CDD" id="cd20618">
    <property type="entry name" value="CYP71_clan"/>
    <property type="match status" value="1"/>
</dbReference>
<proteinExistence type="inferred from homology"/>
<evidence type="ECO:0000313" key="7">
    <source>
        <dbReference type="EMBL" id="KAH7316292.1"/>
    </source>
</evidence>
<dbReference type="SUPFAM" id="SSF48264">
    <property type="entry name" value="Cytochrome P450"/>
    <property type="match status" value="1"/>
</dbReference>
<dbReference type="OrthoDB" id="1470350at2759"/>
<dbReference type="AlphaFoldDB" id="A0A8T2SFK8"/>
<organism evidence="7 8">
    <name type="scientific">Ceratopteris richardii</name>
    <name type="common">Triangle waterfern</name>
    <dbReference type="NCBI Taxonomy" id="49495"/>
    <lineage>
        <taxon>Eukaryota</taxon>
        <taxon>Viridiplantae</taxon>
        <taxon>Streptophyta</taxon>
        <taxon>Embryophyta</taxon>
        <taxon>Tracheophyta</taxon>
        <taxon>Polypodiopsida</taxon>
        <taxon>Polypodiidae</taxon>
        <taxon>Polypodiales</taxon>
        <taxon>Pteridineae</taxon>
        <taxon>Pteridaceae</taxon>
        <taxon>Parkerioideae</taxon>
        <taxon>Ceratopteris</taxon>
    </lineage>
</organism>
<evidence type="ECO:0008006" key="9">
    <source>
        <dbReference type="Google" id="ProtNLM"/>
    </source>
</evidence>
<dbReference type="GO" id="GO:0016705">
    <property type="term" value="F:oxidoreductase activity, acting on paired donors, with incorporation or reduction of molecular oxygen"/>
    <property type="evidence" value="ECO:0007669"/>
    <property type="project" value="InterPro"/>
</dbReference>
<evidence type="ECO:0000313" key="8">
    <source>
        <dbReference type="Proteomes" id="UP000825935"/>
    </source>
</evidence>
<dbReference type="PRINTS" id="PR00463">
    <property type="entry name" value="EP450I"/>
</dbReference>